<name>A0A328B4S9_9CAUL</name>
<protein>
    <submittedName>
        <fullName evidence="2">Uncharacterized protein</fullName>
    </submittedName>
</protein>
<dbReference type="AlphaFoldDB" id="A0A328B4S9"/>
<keyword evidence="1" id="KW-1133">Transmembrane helix</keyword>
<dbReference type="EMBL" id="QFYS01000013">
    <property type="protein sequence ID" value="RAK62173.1"/>
    <property type="molecule type" value="Genomic_DNA"/>
</dbReference>
<evidence type="ECO:0000313" key="2">
    <source>
        <dbReference type="EMBL" id="RAK62173.1"/>
    </source>
</evidence>
<comment type="caution">
    <text evidence="2">The sequence shown here is derived from an EMBL/GenBank/DDBJ whole genome shotgun (WGS) entry which is preliminary data.</text>
</comment>
<keyword evidence="3" id="KW-1185">Reference proteome</keyword>
<reference evidence="2 3" key="1">
    <citation type="submission" date="2018-05" db="EMBL/GenBank/DDBJ databases">
        <authorList>
            <person name="Lanie J.A."/>
            <person name="Ng W.-L."/>
            <person name="Kazmierczak K.M."/>
            <person name="Andrzejewski T.M."/>
            <person name="Davidsen T.M."/>
            <person name="Wayne K.J."/>
            <person name="Tettelin H."/>
            <person name="Glass J.I."/>
            <person name="Rusch D."/>
            <person name="Podicherti R."/>
            <person name="Tsui H.-C.T."/>
            <person name="Winkler M.E."/>
        </authorList>
    </citation>
    <scope>NUCLEOTIDE SEQUENCE [LARGE SCALE GENOMIC DNA]</scope>
    <source>
        <strain evidence="2 3">BUT-10</strain>
    </source>
</reference>
<proteinExistence type="predicted"/>
<keyword evidence="1" id="KW-0812">Transmembrane</keyword>
<dbReference type="Proteomes" id="UP000249524">
    <property type="component" value="Unassembled WGS sequence"/>
</dbReference>
<sequence>MTENGATSRRQRGLRLIGRAVVILLLISSMVPNVFLLMFSTAPGGAPLGWMVGAHPLVALYALMLLVWRRGEPWTWRLVFGLGLLPWMAFAALMLL</sequence>
<keyword evidence="1" id="KW-0472">Membrane</keyword>
<evidence type="ECO:0000313" key="3">
    <source>
        <dbReference type="Proteomes" id="UP000249524"/>
    </source>
</evidence>
<feature type="transmembrane region" description="Helical" evidence="1">
    <location>
        <begin position="75"/>
        <end position="95"/>
    </location>
</feature>
<organism evidence="2 3">
    <name type="scientific">Phenylobacterium kunshanense</name>
    <dbReference type="NCBI Taxonomy" id="1445034"/>
    <lineage>
        <taxon>Bacteria</taxon>
        <taxon>Pseudomonadati</taxon>
        <taxon>Pseudomonadota</taxon>
        <taxon>Alphaproteobacteria</taxon>
        <taxon>Caulobacterales</taxon>
        <taxon>Caulobacteraceae</taxon>
        <taxon>Phenylobacterium</taxon>
    </lineage>
</organism>
<gene>
    <name evidence="2" type="ORF">DJ019_20050</name>
</gene>
<evidence type="ECO:0000256" key="1">
    <source>
        <dbReference type="SAM" id="Phobius"/>
    </source>
</evidence>
<feature type="transmembrane region" description="Helical" evidence="1">
    <location>
        <begin position="21"/>
        <end position="42"/>
    </location>
</feature>
<feature type="transmembrane region" description="Helical" evidence="1">
    <location>
        <begin position="48"/>
        <end position="68"/>
    </location>
</feature>
<accession>A0A328B4S9</accession>
<dbReference type="RefSeq" id="WP_111278555.1">
    <property type="nucleotide sequence ID" value="NZ_QFYS01000013.1"/>
</dbReference>